<keyword evidence="2" id="KW-0732">Signal</keyword>
<dbReference type="AlphaFoldDB" id="A0AAE0J1X1"/>
<dbReference type="RefSeq" id="XP_062677186.1">
    <property type="nucleotide sequence ID" value="XM_062825220.1"/>
</dbReference>
<reference evidence="3" key="1">
    <citation type="journal article" date="2023" name="Mol. Phylogenet. Evol.">
        <title>Genome-scale phylogeny and comparative genomics of the fungal order Sordariales.</title>
        <authorList>
            <person name="Hensen N."/>
            <person name="Bonometti L."/>
            <person name="Westerberg I."/>
            <person name="Brannstrom I.O."/>
            <person name="Guillou S."/>
            <person name="Cros-Aarteil S."/>
            <person name="Calhoun S."/>
            <person name="Haridas S."/>
            <person name="Kuo A."/>
            <person name="Mondo S."/>
            <person name="Pangilinan J."/>
            <person name="Riley R."/>
            <person name="LaButti K."/>
            <person name="Andreopoulos B."/>
            <person name="Lipzen A."/>
            <person name="Chen C."/>
            <person name="Yan M."/>
            <person name="Daum C."/>
            <person name="Ng V."/>
            <person name="Clum A."/>
            <person name="Steindorff A."/>
            <person name="Ohm R.A."/>
            <person name="Martin F."/>
            <person name="Silar P."/>
            <person name="Natvig D.O."/>
            <person name="Lalanne C."/>
            <person name="Gautier V."/>
            <person name="Ament-Velasquez S.L."/>
            <person name="Kruys A."/>
            <person name="Hutchinson M.I."/>
            <person name="Powell A.J."/>
            <person name="Barry K."/>
            <person name="Miller A.N."/>
            <person name="Grigoriev I.V."/>
            <person name="Debuchy R."/>
            <person name="Gladieux P."/>
            <person name="Hiltunen Thoren M."/>
            <person name="Johannesson H."/>
        </authorList>
    </citation>
    <scope>NUCLEOTIDE SEQUENCE</scope>
    <source>
        <strain evidence="3">CBS 560.94</strain>
    </source>
</reference>
<dbReference type="EMBL" id="JAUEPP010000009">
    <property type="protein sequence ID" value="KAK3335020.1"/>
    <property type="molecule type" value="Genomic_DNA"/>
</dbReference>
<comment type="caution">
    <text evidence="3">The sequence shown here is derived from an EMBL/GenBank/DDBJ whole genome shotgun (WGS) entry which is preliminary data.</text>
</comment>
<keyword evidence="1" id="KW-1133">Transmembrane helix</keyword>
<feature type="transmembrane region" description="Helical" evidence="1">
    <location>
        <begin position="117"/>
        <end position="138"/>
    </location>
</feature>
<feature type="signal peptide" evidence="2">
    <location>
        <begin position="1"/>
        <end position="21"/>
    </location>
</feature>
<evidence type="ECO:0000256" key="1">
    <source>
        <dbReference type="SAM" id="Phobius"/>
    </source>
</evidence>
<organism evidence="3 4">
    <name type="scientific">Neurospora tetraspora</name>
    <dbReference type="NCBI Taxonomy" id="94610"/>
    <lineage>
        <taxon>Eukaryota</taxon>
        <taxon>Fungi</taxon>
        <taxon>Dikarya</taxon>
        <taxon>Ascomycota</taxon>
        <taxon>Pezizomycotina</taxon>
        <taxon>Sordariomycetes</taxon>
        <taxon>Sordariomycetidae</taxon>
        <taxon>Sordariales</taxon>
        <taxon>Sordariaceae</taxon>
        <taxon>Neurospora</taxon>
    </lineage>
</organism>
<dbReference type="GeneID" id="87862374"/>
<keyword evidence="4" id="KW-1185">Reference proteome</keyword>
<gene>
    <name evidence="3" type="ORF">B0H65DRAFT_436037</name>
</gene>
<keyword evidence="1" id="KW-0472">Membrane</keyword>
<sequence>MRLVASLPVAVLLAAAEVIMATPSPSITAAPTTSNNLLKTFITTASNCTHTAPTDSIHRRNPELITSAPAVTTPAKPSVFTTVTCHGDYGEEDGYVKHRCKVYEYRLKELESSAGCAVPLLGGVWGMAGVLVAAMAILF</sequence>
<name>A0AAE0J1X1_9PEZI</name>
<feature type="chain" id="PRO_5041943537" evidence="2">
    <location>
        <begin position="22"/>
        <end position="139"/>
    </location>
</feature>
<proteinExistence type="predicted"/>
<evidence type="ECO:0000313" key="4">
    <source>
        <dbReference type="Proteomes" id="UP001278500"/>
    </source>
</evidence>
<evidence type="ECO:0000313" key="3">
    <source>
        <dbReference type="EMBL" id="KAK3335020.1"/>
    </source>
</evidence>
<dbReference type="Proteomes" id="UP001278500">
    <property type="component" value="Unassembled WGS sequence"/>
</dbReference>
<keyword evidence="1" id="KW-0812">Transmembrane</keyword>
<accession>A0AAE0J1X1</accession>
<protein>
    <submittedName>
        <fullName evidence="3">Uncharacterized protein</fullName>
    </submittedName>
</protein>
<evidence type="ECO:0000256" key="2">
    <source>
        <dbReference type="SAM" id="SignalP"/>
    </source>
</evidence>
<reference evidence="3" key="2">
    <citation type="submission" date="2023-06" db="EMBL/GenBank/DDBJ databases">
        <authorList>
            <consortium name="Lawrence Berkeley National Laboratory"/>
            <person name="Haridas S."/>
            <person name="Hensen N."/>
            <person name="Bonometti L."/>
            <person name="Westerberg I."/>
            <person name="Brannstrom I.O."/>
            <person name="Guillou S."/>
            <person name="Cros-Aarteil S."/>
            <person name="Calhoun S."/>
            <person name="Kuo A."/>
            <person name="Mondo S."/>
            <person name="Pangilinan J."/>
            <person name="Riley R."/>
            <person name="Labutti K."/>
            <person name="Andreopoulos B."/>
            <person name="Lipzen A."/>
            <person name="Chen C."/>
            <person name="Yanf M."/>
            <person name="Daum C."/>
            <person name="Ng V."/>
            <person name="Clum A."/>
            <person name="Steindorff A."/>
            <person name="Ohm R."/>
            <person name="Martin F."/>
            <person name="Silar P."/>
            <person name="Natvig D."/>
            <person name="Lalanne C."/>
            <person name="Gautier V."/>
            <person name="Ament-Velasquez S.L."/>
            <person name="Kruys A."/>
            <person name="Hutchinson M.I."/>
            <person name="Powell A.J."/>
            <person name="Barry K."/>
            <person name="Miller A.N."/>
            <person name="Grigoriev I.V."/>
            <person name="Debuchy R."/>
            <person name="Gladieux P."/>
            <person name="Thoren M.H."/>
            <person name="Johannesson H."/>
        </authorList>
    </citation>
    <scope>NUCLEOTIDE SEQUENCE</scope>
    <source>
        <strain evidence="3">CBS 560.94</strain>
    </source>
</reference>